<dbReference type="PANTHER" id="PTHR31964:SF113">
    <property type="entry name" value="USPA DOMAIN-CONTAINING PROTEIN"/>
    <property type="match status" value="1"/>
</dbReference>
<dbReference type="InterPro" id="IPR006016">
    <property type="entry name" value="UspA"/>
</dbReference>
<organism evidence="3 4">
    <name type="scientific">Candidatus Hydrogenisulfobacillus filiaventi</name>
    <dbReference type="NCBI Taxonomy" id="2707344"/>
    <lineage>
        <taxon>Bacteria</taxon>
        <taxon>Bacillati</taxon>
        <taxon>Bacillota</taxon>
        <taxon>Clostridia</taxon>
        <taxon>Eubacteriales</taxon>
        <taxon>Clostridiales Family XVII. Incertae Sedis</taxon>
        <taxon>Candidatus Hydrogenisulfobacillus</taxon>
    </lineage>
</organism>
<evidence type="ECO:0000313" key="3">
    <source>
        <dbReference type="EMBL" id="CAB1128785.1"/>
    </source>
</evidence>
<dbReference type="Proteomes" id="UP000503399">
    <property type="component" value="Chromosome"/>
</dbReference>
<dbReference type="InterPro" id="IPR006015">
    <property type="entry name" value="Universal_stress_UspA"/>
</dbReference>
<dbReference type="AlphaFoldDB" id="A0A6F8ZH57"/>
<accession>A0A6F8ZH57</accession>
<dbReference type="Pfam" id="PF00582">
    <property type="entry name" value="Usp"/>
    <property type="match status" value="1"/>
</dbReference>
<sequence length="151" mass="16413">MRILLATDGSEGAIDAARWVGEHFTEQDQITVVLVSRPTAETAVSVIGYGITEETWEEVEKANRRVALAQLDQTIKILEDAGLRAESVHLEGLPVDELVRYARTHEVDLIVMGNRGRSLLAGLVLGSVSLGVLTHAPCPVLVVPPRHHPPE</sequence>
<gene>
    <name evidence="3" type="ORF">R50_1279</name>
</gene>
<evidence type="ECO:0000256" key="1">
    <source>
        <dbReference type="ARBA" id="ARBA00008791"/>
    </source>
</evidence>
<dbReference type="CDD" id="cd00293">
    <property type="entry name" value="USP-like"/>
    <property type="match status" value="1"/>
</dbReference>
<dbReference type="PANTHER" id="PTHR31964">
    <property type="entry name" value="ADENINE NUCLEOTIDE ALPHA HYDROLASES-LIKE SUPERFAMILY PROTEIN"/>
    <property type="match status" value="1"/>
</dbReference>
<protein>
    <submittedName>
        <fullName evidence="3">Usp domain-containing protein</fullName>
    </submittedName>
</protein>
<keyword evidence="4" id="KW-1185">Reference proteome</keyword>
<dbReference type="PRINTS" id="PR01438">
    <property type="entry name" value="UNVRSLSTRESS"/>
</dbReference>
<dbReference type="KEGG" id="hfv:R50_1279"/>
<dbReference type="EMBL" id="LR778114">
    <property type="protein sequence ID" value="CAB1128785.1"/>
    <property type="molecule type" value="Genomic_DNA"/>
</dbReference>
<dbReference type="InterPro" id="IPR014729">
    <property type="entry name" value="Rossmann-like_a/b/a_fold"/>
</dbReference>
<evidence type="ECO:0000313" key="4">
    <source>
        <dbReference type="Proteomes" id="UP000503399"/>
    </source>
</evidence>
<evidence type="ECO:0000259" key="2">
    <source>
        <dbReference type="Pfam" id="PF00582"/>
    </source>
</evidence>
<feature type="domain" description="UspA" evidence="2">
    <location>
        <begin position="2"/>
        <end position="144"/>
    </location>
</feature>
<dbReference type="Gene3D" id="3.40.50.620">
    <property type="entry name" value="HUPs"/>
    <property type="match status" value="1"/>
</dbReference>
<dbReference type="SUPFAM" id="SSF52402">
    <property type="entry name" value="Adenine nucleotide alpha hydrolases-like"/>
    <property type="match status" value="1"/>
</dbReference>
<reference evidence="3 4" key="1">
    <citation type="submission" date="2020-02" db="EMBL/GenBank/DDBJ databases">
        <authorList>
            <person name="Hogendoorn C."/>
        </authorList>
    </citation>
    <scope>NUCLEOTIDE SEQUENCE [LARGE SCALE GENOMIC DNA]</scope>
    <source>
        <strain evidence="3">R501</strain>
    </source>
</reference>
<proteinExistence type="inferred from homology"/>
<name>A0A6F8ZH57_9FIRM</name>
<comment type="similarity">
    <text evidence="1">Belongs to the universal stress protein A family.</text>
</comment>